<dbReference type="InterPro" id="IPR017520">
    <property type="entry name" value="CHP03086"/>
</dbReference>
<dbReference type="InterPro" id="IPR034660">
    <property type="entry name" value="DinB/YfiT-like"/>
</dbReference>
<protein>
    <recommendedName>
        <fullName evidence="1">Mycothiol-dependent maleylpyruvate isomerase metal-binding domain-containing protein</fullName>
    </recommendedName>
</protein>
<dbReference type="Gene3D" id="1.20.120.450">
    <property type="entry name" value="dinb family like domain"/>
    <property type="match status" value="1"/>
</dbReference>
<dbReference type="NCBIfam" id="TIGR03086">
    <property type="entry name" value="TIGR03086 family metal-binding protein"/>
    <property type="match status" value="1"/>
</dbReference>
<dbReference type="Proteomes" id="UP000005951">
    <property type="component" value="Unassembled WGS sequence"/>
</dbReference>
<feature type="domain" description="Mycothiol-dependent maleylpyruvate isomerase metal-binding" evidence="1">
    <location>
        <begin position="7"/>
        <end position="131"/>
    </location>
</feature>
<dbReference type="NCBIfam" id="TIGR03083">
    <property type="entry name" value="maleylpyruvate isomerase family mycothiol-dependent enzyme"/>
    <property type="match status" value="1"/>
</dbReference>
<accession>K8XTC0</accession>
<comment type="caution">
    <text evidence="2">The sequence shown here is derived from an EMBL/GenBank/DDBJ whole genome shotgun (WGS) entry which is preliminary data.</text>
</comment>
<organism evidence="2 3">
    <name type="scientific">Rhodococcus opacus M213</name>
    <dbReference type="NCBI Taxonomy" id="1129896"/>
    <lineage>
        <taxon>Bacteria</taxon>
        <taxon>Bacillati</taxon>
        <taxon>Actinomycetota</taxon>
        <taxon>Actinomycetes</taxon>
        <taxon>Mycobacteriales</taxon>
        <taxon>Nocardiaceae</taxon>
        <taxon>Rhodococcus</taxon>
    </lineage>
</organism>
<dbReference type="AlphaFoldDB" id="K8XTC0"/>
<sequence>MLKMFDLRPAADVMAALVESVRDDQLTAPTPCPELTVGELLDHIDGLSLAFTAAATKTPPAGGSQPPFADAARLGTDWRTRIPQRLAALAGAWREEPAWHGMTQAGGLDLPADIAGAVAVDEIVVHGWDLAVATGQNFHCTPELLGAAYEFAKSSADQNPHGTPGLFGPPVSVPDSAPLLEQLLGLTGRDPRWVPTAT</sequence>
<gene>
    <name evidence="2" type="ORF">WSS_A00220</name>
</gene>
<evidence type="ECO:0000313" key="2">
    <source>
        <dbReference type="EMBL" id="EKT84699.1"/>
    </source>
</evidence>
<proteinExistence type="predicted"/>
<dbReference type="SUPFAM" id="SSF109854">
    <property type="entry name" value="DinB/YfiT-like putative metalloenzymes"/>
    <property type="match status" value="1"/>
</dbReference>
<dbReference type="Pfam" id="PF11716">
    <property type="entry name" value="MDMPI_N"/>
    <property type="match status" value="1"/>
</dbReference>
<evidence type="ECO:0000313" key="3">
    <source>
        <dbReference type="Proteomes" id="UP000005951"/>
    </source>
</evidence>
<reference evidence="2 3" key="1">
    <citation type="journal article" date="2013" name="Genome Announc.">
        <title>Draft Genome Sequence of Rhodococcus opacus Strain M213 Shows a Diverse Catabolic Potential.</title>
        <authorList>
            <person name="Pathak A."/>
            <person name="Green S.J."/>
            <person name="Ogram A."/>
            <person name="Chauhan A."/>
        </authorList>
    </citation>
    <scope>NUCLEOTIDE SEQUENCE [LARGE SCALE GENOMIC DNA]</scope>
    <source>
        <strain evidence="2 3">M213</strain>
    </source>
</reference>
<dbReference type="InterPro" id="IPR017517">
    <property type="entry name" value="Maleyloyr_isom"/>
</dbReference>
<name>K8XTC0_RHOOP</name>
<evidence type="ECO:0000259" key="1">
    <source>
        <dbReference type="Pfam" id="PF11716"/>
    </source>
</evidence>
<dbReference type="GO" id="GO:0046872">
    <property type="term" value="F:metal ion binding"/>
    <property type="evidence" value="ECO:0007669"/>
    <property type="project" value="InterPro"/>
</dbReference>
<dbReference type="InterPro" id="IPR024344">
    <property type="entry name" value="MDMPI_metal-binding"/>
</dbReference>
<dbReference type="EMBL" id="AJYC02000004">
    <property type="protein sequence ID" value="EKT84699.1"/>
    <property type="molecule type" value="Genomic_DNA"/>
</dbReference>